<protein>
    <recommendedName>
        <fullName evidence="2">Microbial-type PARG catalytic domain-containing protein</fullName>
    </recommendedName>
</protein>
<feature type="region of interest" description="Disordered" evidence="1">
    <location>
        <begin position="146"/>
        <end position="199"/>
    </location>
</feature>
<feature type="compositionally biased region" description="Acidic residues" evidence="1">
    <location>
        <begin position="161"/>
        <end position="173"/>
    </location>
</feature>
<keyword evidence="4" id="KW-1185">Reference proteome</keyword>
<accession>A0A6G1KNS9</accession>
<dbReference type="InterPro" id="IPR019261">
    <property type="entry name" value="PARG_cat_microbial"/>
</dbReference>
<dbReference type="OrthoDB" id="9985428at2759"/>
<dbReference type="Proteomes" id="UP000799428">
    <property type="component" value="Unassembled WGS sequence"/>
</dbReference>
<dbReference type="AlphaFoldDB" id="A0A6G1KNS9"/>
<feature type="domain" description="Microbial-type PARG catalytic" evidence="2">
    <location>
        <begin position="179"/>
        <end position="262"/>
    </location>
</feature>
<organism evidence="3 4">
    <name type="scientific">Pleomassaria siparia CBS 279.74</name>
    <dbReference type="NCBI Taxonomy" id="1314801"/>
    <lineage>
        <taxon>Eukaryota</taxon>
        <taxon>Fungi</taxon>
        <taxon>Dikarya</taxon>
        <taxon>Ascomycota</taxon>
        <taxon>Pezizomycotina</taxon>
        <taxon>Dothideomycetes</taxon>
        <taxon>Pleosporomycetidae</taxon>
        <taxon>Pleosporales</taxon>
        <taxon>Pleomassariaceae</taxon>
        <taxon>Pleomassaria</taxon>
    </lineage>
</organism>
<dbReference type="Gene3D" id="3.40.220.10">
    <property type="entry name" value="Leucine Aminopeptidase, subunit E, domain 1"/>
    <property type="match status" value="1"/>
</dbReference>
<feature type="compositionally biased region" description="Polar residues" evidence="1">
    <location>
        <begin position="49"/>
        <end position="64"/>
    </location>
</feature>
<dbReference type="InterPro" id="IPR043472">
    <property type="entry name" value="Macro_dom-like"/>
</dbReference>
<name>A0A6G1KNS9_9PLEO</name>
<sequence>MPLHATLLYFTFTRLPRAIGHSSQQQQQQQQRQLDKSSKCSSSSSSSSPTNQTPRPISSGNSRFPNKDLRAICRETKEILPDILDQVPNLHVGRSEFHHMSSWELGLLQKKDCPGFALQAPDNEAGRKGTRIRVFDQDSFDAALDLQPGTTVSSIIPDPGSESESEPGLDVDTDTQMSNTQESDTQESSTTPSSSTFTPAKPVAVLNLASERHPGGGWENGALAQEEALCYRSSLSLSFRRSYYPIPLLGAIYSPTVLLIRDAISRGHTLLYPATPATHLPVTSVITVAALRCPQLDQDGRRFYRNRDRETTKKKIRGTLRMAVLKGHTKIVLGALGCGAFENPPEDIAQCFVDVFDEDEFHRGWFEDIVFAILDNVKGSRGGKDGDGNYGIFYRALHGMVV</sequence>
<dbReference type="InterPro" id="IPR012664">
    <property type="entry name" value="CHP02452"/>
</dbReference>
<feature type="compositionally biased region" description="Low complexity" evidence="1">
    <location>
        <begin position="180"/>
        <end position="199"/>
    </location>
</feature>
<proteinExistence type="predicted"/>
<evidence type="ECO:0000259" key="2">
    <source>
        <dbReference type="Pfam" id="PF10021"/>
    </source>
</evidence>
<dbReference type="EMBL" id="MU005765">
    <property type="protein sequence ID" value="KAF2714132.1"/>
    <property type="molecule type" value="Genomic_DNA"/>
</dbReference>
<reference evidence="3" key="1">
    <citation type="journal article" date="2020" name="Stud. Mycol.">
        <title>101 Dothideomycetes genomes: a test case for predicting lifestyles and emergence of pathogens.</title>
        <authorList>
            <person name="Haridas S."/>
            <person name="Albert R."/>
            <person name="Binder M."/>
            <person name="Bloem J."/>
            <person name="Labutti K."/>
            <person name="Salamov A."/>
            <person name="Andreopoulos B."/>
            <person name="Baker S."/>
            <person name="Barry K."/>
            <person name="Bills G."/>
            <person name="Bluhm B."/>
            <person name="Cannon C."/>
            <person name="Castanera R."/>
            <person name="Culley D."/>
            <person name="Daum C."/>
            <person name="Ezra D."/>
            <person name="Gonzalez J."/>
            <person name="Henrissat B."/>
            <person name="Kuo A."/>
            <person name="Liang C."/>
            <person name="Lipzen A."/>
            <person name="Lutzoni F."/>
            <person name="Magnuson J."/>
            <person name="Mondo S."/>
            <person name="Nolan M."/>
            <person name="Ohm R."/>
            <person name="Pangilinan J."/>
            <person name="Park H.-J."/>
            <person name="Ramirez L."/>
            <person name="Alfaro M."/>
            <person name="Sun H."/>
            <person name="Tritt A."/>
            <person name="Yoshinaga Y."/>
            <person name="Zwiers L.-H."/>
            <person name="Turgeon B."/>
            <person name="Goodwin S."/>
            <person name="Spatafora J."/>
            <person name="Crous P."/>
            <person name="Grigoriev I."/>
        </authorList>
    </citation>
    <scope>NUCLEOTIDE SEQUENCE</scope>
    <source>
        <strain evidence="3">CBS 279.74</strain>
    </source>
</reference>
<dbReference type="PANTHER" id="PTHR35596">
    <property type="entry name" value="DUF2263 DOMAIN-CONTAINING PROTEIN"/>
    <property type="match status" value="1"/>
</dbReference>
<dbReference type="Pfam" id="PF10021">
    <property type="entry name" value="PARG_cat_microb"/>
    <property type="match status" value="1"/>
</dbReference>
<gene>
    <name evidence="3" type="ORF">K504DRAFT_450719</name>
</gene>
<evidence type="ECO:0000313" key="3">
    <source>
        <dbReference type="EMBL" id="KAF2714132.1"/>
    </source>
</evidence>
<dbReference type="SUPFAM" id="SSF52949">
    <property type="entry name" value="Macro domain-like"/>
    <property type="match status" value="1"/>
</dbReference>
<dbReference type="PANTHER" id="PTHR35596:SF1">
    <property type="entry name" value="MICROBIAL-TYPE PARG CATALYTIC DOMAIN-CONTAINING PROTEIN"/>
    <property type="match status" value="1"/>
</dbReference>
<dbReference type="NCBIfam" id="TIGR02452">
    <property type="entry name" value="TIGR02452 family protein"/>
    <property type="match status" value="1"/>
</dbReference>
<evidence type="ECO:0000313" key="4">
    <source>
        <dbReference type="Proteomes" id="UP000799428"/>
    </source>
</evidence>
<evidence type="ECO:0000256" key="1">
    <source>
        <dbReference type="SAM" id="MobiDB-lite"/>
    </source>
</evidence>
<feature type="compositionally biased region" description="Low complexity" evidence="1">
    <location>
        <begin position="39"/>
        <end position="48"/>
    </location>
</feature>
<feature type="region of interest" description="Disordered" evidence="1">
    <location>
        <begin position="20"/>
        <end position="66"/>
    </location>
</feature>